<evidence type="ECO:0000256" key="5">
    <source>
        <dbReference type="SAM" id="Coils"/>
    </source>
</evidence>
<feature type="compositionally biased region" description="Acidic residues" evidence="6">
    <location>
        <begin position="1"/>
        <end position="16"/>
    </location>
</feature>
<keyword evidence="9" id="KW-1185">Reference proteome</keyword>
<feature type="region of interest" description="Disordered" evidence="6">
    <location>
        <begin position="336"/>
        <end position="355"/>
    </location>
</feature>
<dbReference type="InterPro" id="IPR007146">
    <property type="entry name" value="Sas10/Utp3/C1D"/>
</dbReference>
<comment type="subcellular location">
    <subcellularLocation>
        <location evidence="1">Nucleus</location>
    </subcellularLocation>
</comment>
<dbReference type="EMBL" id="JAWJWF010000045">
    <property type="protein sequence ID" value="KAK6626668.1"/>
    <property type="molecule type" value="Genomic_DNA"/>
</dbReference>
<accession>A0ABR1ARU9</accession>
<dbReference type="PANTHER" id="PTHR13237">
    <property type="entry name" value="SOMETHING ABOUT SILENCING PROTEIN 10-RELATED"/>
    <property type="match status" value="1"/>
</dbReference>
<sequence>MESDAYEVTDSEDEYSKDDKLHLEYARKSMKKKEASSDEEVYGFEQSDSDEYYEENEELDEYEEDDDEEKGNNSDIDMASDLEDEEKLPDDRAWGKRKKSFYNTDFVDQDYDGIYQDEEAEIAELEEEEAKNIQKRLAQQLAEADFTITEAVTLAETVENTEKNELIKSDLTKLTKRQKLDLVKKESPEFFVLIQDFKEKMEEANKILPIINYFKAQVKESFSALDYLQTRLTIILNYCTNVSFYLYLKARRIPVKNHPILKSLFRYRQLLQQMDEVDENVMKPQVDNIADLIKSGKEIQLDDTVVTKKAPLKLLTEKQQLRDLLNVKKELMKKQKVEEAEENEGEEEGALRLSEMDLVEDDEDEEEEQEKTIPKDQTEKRAITYEMAKNKGLTPKRKKELRNPRVKNRRKYEKAKIRRKGQVRTTPALLNVKKLAFFISKLNLVSGTNAESGNSGLWRRGVWYKNTVNEEHKVQVR</sequence>
<evidence type="ECO:0000313" key="9">
    <source>
        <dbReference type="Proteomes" id="UP001359485"/>
    </source>
</evidence>
<name>A0ABR1ARU9_POLSC</name>
<feature type="compositionally biased region" description="Acidic residues" evidence="6">
    <location>
        <begin position="37"/>
        <end position="69"/>
    </location>
</feature>
<protein>
    <recommendedName>
        <fullName evidence="7">Sas10 C-terminal domain-containing protein</fullName>
    </recommendedName>
</protein>
<organism evidence="8 9">
    <name type="scientific">Polyplax serrata</name>
    <name type="common">Common mouse louse</name>
    <dbReference type="NCBI Taxonomy" id="468196"/>
    <lineage>
        <taxon>Eukaryota</taxon>
        <taxon>Metazoa</taxon>
        <taxon>Ecdysozoa</taxon>
        <taxon>Arthropoda</taxon>
        <taxon>Hexapoda</taxon>
        <taxon>Insecta</taxon>
        <taxon>Pterygota</taxon>
        <taxon>Neoptera</taxon>
        <taxon>Paraneoptera</taxon>
        <taxon>Psocodea</taxon>
        <taxon>Troctomorpha</taxon>
        <taxon>Phthiraptera</taxon>
        <taxon>Anoplura</taxon>
        <taxon>Polyplacidae</taxon>
        <taxon>Polyplax</taxon>
    </lineage>
</organism>
<feature type="region of interest" description="Disordered" evidence="6">
    <location>
        <begin position="29"/>
        <end position="89"/>
    </location>
</feature>
<dbReference type="Pfam" id="PF04000">
    <property type="entry name" value="Sas10_Utp3"/>
    <property type="match status" value="1"/>
</dbReference>
<keyword evidence="4" id="KW-0539">Nucleus</keyword>
<feature type="region of interest" description="Disordered" evidence="6">
    <location>
        <begin position="393"/>
        <end position="420"/>
    </location>
</feature>
<evidence type="ECO:0000313" key="8">
    <source>
        <dbReference type="EMBL" id="KAK6626668.1"/>
    </source>
</evidence>
<evidence type="ECO:0000256" key="6">
    <source>
        <dbReference type="SAM" id="MobiDB-lite"/>
    </source>
</evidence>
<comment type="similarity">
    <text evidence="2">Belongs to the SAS10 family.</text>
</comment>
<evidence type="ECO:0000256" key="3">
    <source>
        <dbReference type="ARBA" id="ARBA00022553"/>
    </source>
</evidence>
<feature type="compositionally biased region" description="Basic residues" evidence="6">
    <location>
        <begin position="394"/>
        <end position="420"/>
    </location>
</feature>
<evidence type="ECO:0000256" key="1">
    <source>
        <dbReference type="ARBA" id="ARBA00004123"/>
    </source>
</evidence>
<evidence type="ECO:0000256" key="2">
    <source>
        <dbReference type="ARBA" id="ARBA00010979"/>
    </source>
</evidence>
<comment type="caution">
    <text evidence="8">The sequence shown here is derived from an EMBL/GenBank/DDBJ whole genome shotgun (WGS) entry which is preliminary data.</text>
</comment>
<reference evidence="8 9" key="1">
    <citation type="submission" date="2023-09" db="EMBL/GenBank/DDBJ databases">
        <title>Genomes of two closely related lineages of the louse Polyplax serrata with different host specificities.</title>
        <authorList>
            <person name="Martinu J."/>
            <person name="Tarabai H."/>
            <person name="Stefka J."/>
            <person name="Hypsa V."/>
        </authorList>
    </citation>
    <scope>NUCLEOTIDE SEQUENCE [LARGE SCALE GENOMIC DNA]</scope>
    <source>
        <strain evidence="8">98ZLc_SE</strain>
    </source>
</reference>
<evidence type="ECO:0000256" key="4">
    <source>
        <dbReference type="ARBA" id="ARBA00023242"/>
    </source>
</evidence>
<evidence type="ECO:0000259" key="7">
    <source>
        <dbReference type="Pfam" id="PF09368"/>
    </source>
</evidence>
<keyword evidence="5" id="KW-0175">Coiled coil</keyword>
<feature type="domain" description="Sas10 C-terminal" evidence="7">
    <location>
        <begin position="378"/>
        <end position="426"/>
    </location>
</feature>
<feature type="compositionally biased region" description="Acidic residues" evidence="6">
    <location>
        <begin position="78"/>
        <end position="88"/>
    </location>
</feature>
<gene>
    <name evidence="8" type="ORF">RUM44_009144</name>
</gene>
<dbReference type="Pfam" id="PF09368">
    <property type="entry name" value="Sas10"/>
    <property type="match status" value="1"/>
</dbReference>
<proteinExistence type="inferred from homology"/>
<dbReference type="Proteomes" id="UP001359485">
    <property type="component" value="Unassembled WGS sequence"/>
</dbReference>
<dbReference type="PANTHER" id="PTHR13237:SF8">
    <property type="entry name" value="SOMETHING ABOUT SILENCING PROTEIN 10"/>
    <property type="match status" value="1"/>
</dbReference>
<feature type="compositionally biased region" description="Acidic residues" evidence="6">
    <location>
        <begin position="339"/>
        <end position="348"/>
    </location>
</feature>
<feature type="coiled-coil region" evidence="5">
    <location>
        <begin position="108"/>
        <end position="143"/>
    </location>
</feature>
<feature type="region of interest" description="Disordered" evidence="6">
    <location>
        <begin position="1"/>
        <end position="20"/>
    </location>
</feature>
<dbReference type="InterPro" id="IPR018972">
    <property type="entry name" value="Sas10_C_dom"/>
</dbReference>
<keyword evidence="3" id="KW-0597">Phosphoprotein</keyword>